<dbReference type="EMBL" id="FNJW01000005">
    <property type="protein sequence ID" value="SDQ02709.1"/>
    <property type="molecule type" value="Genomic_DNA"/>
</dbReference>
<keyword evidence="4" id="KW-1185">Reference proteome</keyword>
<proteinExistence type="predicted"/>
<reference evidence="1" key="1">
    <citation type="submission" date="2016-10" db="EMBL/GenBank/DDBJ databases">
        <authorList>
            <person name="de Groot N.N."/>
        </authorList>
    </citation>
    <scope>NUCLEOTIDE SEQUENCE [LARGE SCALE GENOMIC DNA]</scope>
    <source>
        <strain evidence="1">MPL-11</strain>
    </source>
</reference>
<organism evidence="1 4">
    <name type="scientific">Carnobacterium viridans</name>
    <dbReference type="NCBI Taxonomy" id="174587"/>
    <lineage>
        <taxon>Bacteria</taxon>
        <taxon>Bacillati</taxon>
        <taxon>Bacillota</taxon>
        <taxon>Bacilli</taxon>
        <taxon>Lactobacillales</taxon>
        <taxon>Carnobacteriaceae</taxon>
        <taxon>Carnobacterium</taxon>
    </lineage>
</organism>
<accession>A0A1H0XIT9</accession>
<evidence type="ECO:0000313" key="4">
    <source>
        <dbReference type="Proteomes" id="UP000199481"/>
    </source>
</evidence>
<dbReference type="AlphaFoldDB" id="A0A1H0XIT9"/>
<dbReference type="RefSeq" id="WP_089974546.1">
    <property type="nucleotide sequence ID" value="NZ_CP084919.1"/>
</dbReference>
<sequence length="179" mass="20917">MFKNKTGYFRHNHTNPQKKSVGHYFYGGKRLKMEKNIKKNIKGNKYKRLLIWVSESSTVFSFVTRKDVGISERSIRLIESLTEFLVDSYPTNEWLSNEIVDSPIIGHIYFYELNKTTKNILLEVSNSLFDWGDDALTDLPEDIAFYNGKKRPVLHVNGHENYAILEVSSLKEYLKLTFL</sequence>
<reference evidence="4" key="2">
    <citation type="submission" date="2016-10" db="EMBL/GenBank/DDBJ databases">
        <authorList>
            <person name="Varghese N."/>
            <person name="Submissions S."/>
        </authorList>
    </citation>
    <scope>NUCLEOTIDE SEQUENCE [LARGE SCALE GENOMIC DNA]</scope>
    <source>
        <strain evidence="4">MPL-11</strain>
    </source>
</reference>
<dbReference type="EMBL" id="FNJW01000005">
    <property type="protein sequence ID" value="SDQ02727.1"/>
    <property type="molecule type" value="Genomic_DNA"/>
</dbReference>
<evidence type="ECO:0000313" key="2">
    <source>
        <dbReference type="EMBL" id="SDQ02718.1"/>
    </source>
</evidence>
<gene>
    <name evidence="1" type="ORF">SAMN04487752_0240</name>
    <name evidence="2" type="ORF">SAMN04487752_0249</name>
    <name evidence="3" type="ORF">SAMN04487752_0258</name>
</gene>
<dbReference type="Proteomes" id="UP000199481">
    <property type="component" value="Unassembled WGS sequence"/>
</dbReference>
<evidence type="ECO:0000313" key="1">
    <source>
        <dbReference type="EMBL" id="SDQ02709.1"/>
    </source>
</evidence>
<evidence type="ECO:0000313" key="3">
    <source>
        <dbReference type="EMBL" id="SDQ02727.1"/>
    </source>
</evidence>
<dbReference type="EMBL" id="FNJW01000005">
    <property type="protein sequence ID" value="SDQ02718.1"/>
    <property type="molecule type" value="Genomic_DNA"/>
</dbReference>
<protein>
    <submittedName>
        <fullName evidence="1">Uncharacterized protein</fullName>
    </submittedName>
</protein>
<dbReference type="OrthoDB" id="2181379at2"/>
<name>A0A1H0XIT9_9LACT</name>